<organism evidence="4 5">
    <name type="scientific">Cytobacillus firmus DS1</name>
    <dbReference type="NCBI Taxonomy" id="1307436"/>
    <lineage>
        <taxon>Bacteria</taxon>
        <taxon>Bacillati</taxon>
        <taxon>Bacillota</taxon>
        <taxon>Bacilli</taxon>
        <taxon>Bacillales</taxon>
        <taxon>Bacillaceae</taxon>
        <taxon>Cytobacillus</taxon>
    </lineage>
</organism>
<dbReference type="Proteomes" id="UP000019270">
    <property type="component" value="Unassembled WGS sequence"/>
</dbReference>
<feature type="transmembrane region" description="Helical" evidence="2">
    <location>
        <begin position="162"/>
        <end position="180"/>
    </location>
</feature>
<dbReference type="Gene3D" id="3.40.50.300">
    <property type="entry name" value="P-loop containing nucleotide triphosphate hydrolases"/>
    <property type="match status" value="2"/>
</dbReference>
<feature type="compositionally biased region" description="Basic and acidic residues" evidence="1">
    <location>
        <begin position="873"/>
        <end position="884"/>
    </location>
</feature>
<evidence type="ECO:0000256" key="2">
    <source>
        <dbReference type="SAM" id="Phobius"/>
    </source>
</evidence>
<reference evidence="5" key="1">
    <citation type="submission" date="2013-03" db="EMBL/GenBank/DDBJ databases">
        <title>Draft genome sequence of Bacillus firmus DS1.</title>
        <authorList>
            <person name="Peng D."/>
            <person name="Zhu L."/>
            <person name="Sun M."/>
        </authorList>
    </citation>
    <scope>NUCLEOTIDE SEQUENCE [LARGE SCALE GENOMIC DNA]</scope>
    <source>
        <strain evidence="5">DS1</strain>
    </source>
</reference>
<protein>
    <submittedName>
        <fullName evidence="4">Conjugation protein, TraG/TraD family</fullName>
    </submittedName>
</protein>
<accession>W7KPG2</accession>
<dbReference type="EMBL" id="APVL01000018">
    <property type="protein sequence ID" value="EWG09355.1"/>
    <property type="molecule type" value="Genomic_DNA"/>
</dbReference>
<feature type="transmembrane region" description="Helical" evidence="2">
    <location>
        <begin position="32"/>
        <end position="58"/>
    </location>
</feature>
<evidence type="ECO:0000256" key="1">
    <source>
        <dbReference type="SAM" id="MobiDB-lite"/>
    </source>
</evidence>
<dbReference type="AlphaFoldDB" id="W7KPG2"/>
<feature type="region of interest" description="Disordered" evidence="1">
    <location>
        <begin position="831"/>
        <end position="886"/>
    </location>
</feature>
<dbReference type="PATRIC" id="fig|1307436.3.peg.4214"/>
<proteinExistence type="predicted"/>
<dbReference type="eggNOG" id="COG3505">
    <property type="taxonomic scope" value="Bacteria"/>
</dbReference>
<dbReference type="PANTHER" id="PTHR30121:SF6">
    <property type="entry name" value="SLR6007 PROTEIN"/>
    <property type="match status" value="1"/>
</dbReference>
<feature type="compositionally biased region" description="Polar residues" evidence="1">
    <location>
        <begin position="850"/>
        <end position="872"/>
    </location>
</feature>
<reference evidence="4 5" key="2">
    <citation type="journal article" date="2016" name="Sci. Rep.">
        <title>A novel serine protease, Sep1, from Bacillus firmus DS-1 has nematicidal activity and degrades multiple intestinal-associated nematode proteins.</title>
        <authorList>
            <person name="Geng C."/>
            <person name="Nie X."/>
            <person name="Tang Z."/>
            <person name="Zhang Y."/>
            <person name="Lin J."/>
            <person name="Sun M."/>
            <person name="Peng D."/>
        </authorList>
    </citation>
    <scope>NUCLEOTIDE SEQUENCE [LARGE SCALE GENOMIC DNA]</scope>
    <source>
        <strain evidence="4 5">DS1</strain>
    </source>
</reference>
<dbReference type="InterPro" id="IPR032689">
    <property type="entry name" value="TraG-D_C"/>
</dbReference>
<evidence type="ECO:0000313" key="5">
    <source>
        <dbReference type="Proteomes" id="UP000019270"/>
    </source>
</evidence>
<name>W7KPG2_CYTFI</name>
<evidence type="ECO:0000313" key="4">
    <source>
        <dbReference type="EMBL" id="EWG09355.1"/>
    </source>
</evidence>
<dbReference type="OrthoDB" id="1957948at2"/>
<dbReference type="Pfam" id="PF12696">
    <property type="entry name" value="TraG-D_C"/>
    <property type="match status" value="1"/>
</dbReference>
<feature type="transmembrane region" description="Helical" evidence="2">
    <location>
        <begin position="70"/>
        <end position="90"/>
    </location>
</feature>
<dbReference type="PANTHER" id="PTHR30121">
    <property type="entry name" value="UNCHARACTERIZED PROTEIN YJGR-RELATED"/>
    <property type="match status" value="1"/>
</dbReference>
<gene>
    <name evidence="4" type="ORF">PBF_19703</name>
</gene>
<dbReference type="InterPro" id="IPR051162">
    <property type="entry name" value="T4SS_component"/>
</dbReference>
<dbReference type="SUPFAM" id="SSF52540">
    <property type="entry name" value="P-loop containing nucleoside triphosphate hydrolases"/>
    <property type="match status" value="1"/>
</dbReference>
<keyword evidence="2" id="KW-0472">Membrane</keyword>
<dbReference type="RefSeq" id="WP_035332119.1">
    <property type="nucleotide sequence ID" value="NZ_APVL01000018.1"/>
</dbReference>
<dbReference type="CDD" id="cd01127">
    <property type="entry name" value="TrwB_TraG_TraD_VirD4"/>
    <property type="match status" value="1"/>
</dbReference>
<keyword evidence="2" id="KW-0812">Transmembrane</keyword>
<feature type="region of interest" description="Disordered" evidence="1">
    <location>
        <begin position="736"/>
        <end position="795"/>
    </location>
</feature>
<feature type="region of interest" description="Disordered" evidence="1">
    <location>
        <begin position="901"/>
        <end position="927"/>
    </location>
</feature>
<feature type="compositionally biased region" description="Polar residues" evidence="1">
    <location>
        <begin position="761"/>
        <end position="770"/>
    </location>
</feature>
<feature type="domain" description="TraD/TraG TraM recognition site" evidence="3">
    <location>
        <begin position="547"/>
        <end position="670"/>
    </location>
</feature>
<dbReference type="InterPro" id="IPR027417">
    <property type="entry name" value="P-loop_NTPase"/>
</dbReference>
<feature type="compositionally biased region" description="Basic and acidic residues" evidence="1">
    <location>
        <begin position="771"/>
        <end position="781"/>
    </location>
</feature>
<evidence type="ECO:0000259" key="3">
    <source>
        <dbReference type="Pfam" id="PF12696"/>
    </source>
</evidence>
<sequence>MTNIEKFKAWVRDYESVEHWIRMIFHTRAVQVLTLLNMSLGIIGFLTWFKLCFGISFFIPHFVNVNWPSYLLIVYLPLLTWFYSTITQPIKDGFKIKVDWTKEEKGRLHAFIRNIIPFIFLLWASAAKYIHENYEPLIGPIRVDPNQYNQLLVTNMDSLIKLLYFLPVFFTLILLVVYYRHYAINKDILRDQFFKWQFPPLARFSHNLVYDQFDVIVGWDKKTKKPLILKQKQRFLHELVNGATGSGKTSTAILVRIAQDLIKISKGIPGGIVVLEPKGDLVDDVVKLAKELGVPDEKIMVIDPTKDQSTKFNPFYGPIGAAAESFRGTITALTENQDSFFKGQQEETAAFYTMLAKILFGNLTNITHIQQMFLDARYLATLTERARAIIEEHHKNESMSEKVLNQWDGIVRYFEDDVLDYKTFRDKDEIKPVLYPEGHRYAGKQMVESKKDKFVTGAKKYLNDISMNAMLSQLMISQDGEKVLNLDDFLENGGVLLINTALGELEELSLLFGQFFIRQFQSAVFRRPKDGAEIGSDENKRIYKRIPIFFNVDEFPLYINQAFERMLTLGRSYNVGSLIAIQSLGQLETVIKGYRQTIMTNASSKTVFGRGVVDDNKIFSETFLEDKFVEESLNESTTPVTIEKQQWGYRHNTQKILAPAFTPSDIARLPFKHMIVQLVNEDESLEDARIATGTFVSESKFLKRYFKKQLDIKSEQSEETDDTEYNLVDSALGHLSGLSDEFPTMENAESGGTKDTKVESPNETLASNETQPKDIDEHETTVDNQTADPNDKWRFNDITDDIDSTYVFEDKEVSQGTLLFKEVETGVIAKPPKQKKLSEATVENQEDKSTQQLSLQDMITSPPNSEETSGNESHIHSIPDKETNESVDSLLKAVEEAAASRNFNKDNQKVPNSSGITENLEIVEDDL</sequence>
<keyword evidence="2" id="KW-1133">Transmembrane helix</keyword>
<comment type="caution">
    <text evidence="4">The sequence shown here is derived from an EMBL/GenBank/DDBJ whole genome shotgun (WGS) entry which is preliminary data.</text>
</comment>